<dbReference type="EMBL" id="JAAGOA010000014">
    <property type="protein sequence ID" value="NEE02385.1"/>
    <property type="molecule type" value="Genomic_DNA"/>
</dbReference>
<dbReference type="AlphaFoldDB" id="A0A6L9SAJ3"/>
<dbReference type="Proteomes" id="UP000475214">
    <property type="component" value="Unassembled WGS sequence"/>
</dbReference>
<gene>
    <name evidence="2" type="ORF">G1H10_19610</name>
</gene>
<evidence type="ECO:0000313" key="2">
    <source>
        <dbReference type="EMBL" id="NEE02385.1"/>
    </source>
</evidence>
<organism evidence="2 3">
    <name type="scientific">Phytoactinopolyspora halotolerans</name>
    <dbReference type="NCBI Taxonomy" id="1981512"/>
    <lineage>
        <taxon>Bacteria</taxon>
        <taxon>Bacillati</taxon>
        <taxon>Actinomycetota</taxon>
        <taxon>Actinomycetes</taxon>
        <taxon>Jiangellales</taxon>
        <taxon>Jiangellaceae</taxon>
        <taxon>Phytoactinopolyspora</taxon>
    </lineage>
</organism>
<name>A0A6L9SAJ3_9ACTN</name>
<accession>A0A6L9SAJ3</accession>
<reference evidence="2 3" key="1">
    <citation type="submission" date="2020-02" db="EMBL/GenBank/DDBJ databases">
        <authorList>
            <person name="Li X.-J."/>
            <person name="Han X.-M."/>
        </authorList>
    </citation>
    <scope>NUCLEOTIDE SEQUENCE [LARGE SCALE GENOMIC DNA]</scope>
    <source>
        <strain evidence="2 3">CCTCC AB 2017055</strain>
    </source>
</reference>
<feature type="region of interest" description="Disordered" evidence="1">
    <location>
        <begin position="141"/>
        <end position="168"/>
    </location>
</feature>
<comment type="caution">
    <text evidence="2">The sequence shown here is derived from an EMBL/GenBank/DDBJ whole genome shotgun (WGS) entry which is preliminary data.</text>
</comment>
<keyword evidence="3" id="KW-1185">Reference proteome</keyword>
<sequence>MATLDGAWWPRSRDLAAELPELIATLSQRGFTVARVAYHRDSWDSVSGKLPIAGRVVRLGWFRTIDAHLLSLTELRSADRLDLLVIPPTSDPLLAEQAFAWIQDGHHDGRATAFLTDADTASRPSSALSGVHAGRVAENAWESEGGSYPRPNMNNGDLHEPNLAQLGS</sequence>
<proteinExistence type="predicted"/>
<evidence type="ECO:0000256" key="1">
    <source>
        <dbReference type="SAM" id="MobiDB-lite"/>
    </source>
</evidence>
<protein>
    <submittedName>
        <fullName evidence="2">Uncharacterized protein</fullName>
    </submittedName>
</protein>
<dbReference type="InterPro" id="IPR046036">
    <property type="entry name" value="DUF5994"/>
</dbReference>
<evidence type="ECO:0000313" key="3">
    <source>
        <dbReference type="Proteomes" id="UP000475214"/>
    </source>
</evidence>
<dbReference type="Pfam" id="PF19457">
    <property type="entry name" value="DUF5994"/>
    <property type="match status" value="1"/>
</dbReference>